<sequence>MIPNRLKVVKLKSNPLAKIVAGIKQKIKSQVVGSLPDRGQSQVGIEAGSQVCLGRGLSRFWFRPRDSRPTQLHCQPEPNPDPRLRFTSNPTLIGDSSLLDPNFNLDLRSSPDPRF</sequence>
<reference evidence="2 3" key="1">
    <citation type="journal article" date="2021" name="BMC Genomics">
        <title>Datura genome reveals duplications of psychoactive alkaloid biosynthetic genes and high mutation rate following tissue culture.</title>
        <authorList>
            <person name="Rajewski A."/>
            <person name="Carter-House D."/>
            <person name="Stajich J."/>
            <person name="Litt A."/>
        </authorList>
    </citation>
    <scope>NUCLEOTIDE SEQUENCE [LARGE SCALE GENOMIC DNA]</scope>
    <source>
        <strain evidence="2">AR-01</strain>
    </source>
</reference>
<gene>
    <name evidence="2" type="ORF">HAX54_048033</name>
</gene>
<organism evidence="2 3">
    <name type="scientific">Datura stramonium</name>
    <name type="common">Jimsonweed</name>
    <name type="synonym">Common thornapple</name>
    <dbReference type="NCBI Taxonomy" id="4076"/>
    <lineage>
        <taxon>Eukaryota</taxon>
        <taxon>Viridiplantae</taxon>
        <taxon>Streptophyta</taxon>
        <taxon>Embryophyta</taxon>
        <taxon>Tracheophyta</taxon>
        <taxon>Spermatophyta</taxon>
        <taxon>Magnoliopsida</taxon>
        <taxon>eudicotyledons</taxon>
        <taxon>Gunneridae</taxon>
        <taxon>Pentapetalae</taxon>
        <taxon>asterids</taxon>
        <taxon>lamiids</taxon>
        <taxon>Solanales</taxon>
        <taxon>Solanaceae</taxon>
        <taxon>Solanoideae</taxon>
        <taxon>Datureae</taxon>
        <taxon>Datura</taxon>
    </lineage>
</organism>
<evidence type="ECO:0000256" key="1">
    <source>
        <dbReference type="SAM" id="MobiDB-lite"/>
    </source>
</evidence>
<proteinExistence type="predicted"/>
<dbReference type="Proteomes" id="UP000823775">
    <property type="component" value="Unassembled WGS sequence"/>
</dbReference>
<name>A0ABS8STU0_DATST</name>
<evidence type="ECO:0000313" key="2">
    <source>
        <dbReference type="EMBL" id="MCD7462226.1"/>
    </source>
</evidence>
<keyword evidence="3" id="KW-1185">Reference proteome</keyword>
<dbReference type="EMBL" id="JACEIK010000789">
    <property type="protein sequence ID" value="MCD7462226.1"/>
    <property type="molecule type" value="Genomic_DNA"/>
</dbReference>
<comment type="caution">
    <text evidence="2">The sequence shown here is derived from an EMBL/GenBank/DDBJ whole genome shotgun (WGS) entry which is preliminary data.</text>
</comment>
<protein>
    <submittedName>
        <fullName evidence="2">Uncharacterized protein</fullName>
    </submittedName>
</protein>
<accession>A0ABS8STU0</accession>
<evidence type="ECO:0000313" key="3">
    <source>
        <dbReference type="Proteomes" id="UP000823775"/>
    </source>
</evidence>
<feature type="region of interest" description="Disordered" evidence="1">
    <location>
        <begin position="68"/>
        <end position="97"/>
    </location>
</feature>